<evidence type="ECO:0000313" key="1">
    <source>
        <dbReference type="EMBL" id="MTB96295.1"/>
    </source>
</evidence>
<proteinExistence type="predicted"/>
<sequence>MRTPRLLPTVTGLTVTALLVLSGCGEDGSAAEPRTDGAAAWTGAAAPVDPSGLVWAADGAVHLGDGTVIDTEQQIEAYVVAGDGVYLVPAGDHEGPGAPLLLATEDRLEETGARVEPDTLRTSPDGRYLAFIDPATGEQDAFGTPVATAVVVDTVRGEEVVRSSEGMGDVGEDDLADLYEDAESPEVLGLTDTTAYVAGPDGVRAHDLASGEGSVVADSASEVYDTDWFAALRGEDALTNPAGTWRIVDPTDGSPVRLVPEGGGAPVVTRSPVDVYELDSWLDDETAVGGGLDGETDLLLACTLPTGECAPPPGVPAGALLPVDRSGPGLPTVRR</sequence>
<protein>
    <submittedName>
        <fullName evidence="1">Uncharacterized protein</fullName>
    </submittedName>
</protein>
<reference evidence="1 2" key="1">
    <citation type="submission" date="2019-10" db="EMBL/GenBank/DDBJ databases">
        <title>Nocardioides novel species isolated from the excrement of Marmot.</title>
        <authorList>
            <person name="Zhang G."/>
        </authorList>
    </citation>
    <scope>NUCLEOTIDE SEQUENCE [LARGE SCALE GENOMIC DNA]</scope>
    <source>
        <strain evidence="2">zg-579</strain>
    </source>
</reference>
<keyword evidence="2" id="KW-1185">Reference proteome</keyword>
<accession>A0A6I3JDX5</accession>
<organism evidence="1 2">
    <name type="scientific">Nocardioides marmotae</name>
    <dbReference type="NCBI Taxonomy" id="2663857"/>
    <lineage>
        <taxon>Bacteria</taxon>
        <taxon>Bacillati</taxon>
        <taxon>Actinomycetota</taxon>
        <taxon>Actinomycetes</taxon>
        <taxon>Propionibacteriales</taxon>
        <taxon>Nocardioidaceae</taxon>
        <taxon>Nocardioides</taxon>
    </lineage>
</organism>
<dbReference type="SUPFAM" id="SSF69322">
    <property type="entry name" value="Tricorn protease domain 2"/>
    <property type="match status" value="1"/>
</dbReference>
<comment type="caution">
    <text evidence="1">The sequence shown here is derived from an EMBL/GenBank/DDBJ whole genome shotgun (WGS) entry which is preliminary data.</text>
</comment>
<dbReference type="RefSeq" id="WP_154616055.1">
    <property type="nucleotide sequence ID" value="NZ_CP053660.1"/>
</dbReference>
<gene>
    <name evidence="1" type="ORF">GGQ22_14555</name>
</gene>
<dbReference type="PROSITE" id="PS51257">
    <property type="entry name" value="PROKAR_LIPOPROTEIN"/>
    <property type="match status" value="1"/>
</dbReference>
<dbReference type="EMBL" id="WLCI01000015">
    <property type="protein sequence ID" value="MTB96295.1"/>
    <property type="molecule type" value="Genomic_DNA"/>
</dbReference>
<dbReference type="AlphaFoldDB" id="A0A6I3JDX5"/>
<dbReference type="Proteomes" id="UP000433406">
    <property type="component" value="Unassembled WGS sequence"/>
</dbReference>
<evidence type="ECO:0000313" key="2">
    <source>
        <dbReference type="Proteomes" id="UP000433406"/>
    </source>
</evidence>
<name>A0A6I3JDX5_9ACTN</name>